<accession>A0ABU4RLZ0</accession>
<comment type="function">
    <text evidence="5">Part of the ABC transporter complex HmuTUV involved in hemin import. Responsible for energy coupling to the transport system.</text>
</comment>
<evidence type="ECO:0000313" key="8">
    <source>
        <dbReference type="Proteomes" id="UP001274321"/>
    </source>
</evidence>
<gene>
    <name evidence="7" type="ORF">SCD90_01675</name>
</gene>
<dbReference type="CDD" id="cd03214">
    <property type="entry name" value="ABC_Iron-Siderophores_B12_Hemin"/>
    <property type="match status" value="1"/>
</dbReference>
<dbReference type="Gene3D" id="3.40.50.300">
    <property type="entry name" value="P-loop containing nucleotide triphosphate hydrolases"/>
    <property type="match status" value="1"/>
</dbReference>
<dbReference type="GO" id="GO:0005524">
    <property type="term" value="F:ATP binding"/>
    <property type="evidence" value="ECO:0007669"/>
    <property type="project" value="UniProtKB-KW"/>
</dbReference>
<evidence type="ECO:0000256" key="3">
    <source>
        <dbReference type="ARBA" id="ARBA00022840"/>
    </source>
</evidence>
<dbReference type="InterPro" id="IPR003593">
    <property type="entry name" value="AAA+_ATPase"/>
</dbReference>
<dbReference type="PANTHER" id="PTHR42794:SF1">
    <property type="entry name" value="HEMIN IMPORT ATP-BINDING PROTEIN HMUV"/>
    <property type="match status" value="1"/>
</dbReference>
<keyword evidence="3 7" id="KW-0067">ATP-binding</keyword>
<dbReference type="RefSeq" id="WP_319842877.1">
    <property type="nucleotide sequence ID" value="NZ_JAXAFJ010000001.1"/>
</dbReference>
<keyword evidence="4" id="KW-1278">Translocase</keyword>
<evidence type="ECO:0000259" key="6">
    <source>
        <dbReference type="PROSITE" id="PS50893"/>
    </source>
</evidence>
<dbReference type="InterPro" id="IPR027417">
    <property type="entry name" value="P-loop_NTPase"/>
</dbReference>
<protein>
    <submittedName>
        <fullName evidence="7">Heme ABC transporter ATP-binding protein</fullName>
    </submittedName>
</protein>
<dbReference type="PROSITE" id="PS50893">
    <property type="entry name" value="ABC_TRANSPORTER_2"/>
    <property type="match status" value="1"/>
</dbReference>
<evidence type="ECO:0000256" key="4">
    <source>
        <dbReference type="ARBA" id="ARBA00022967"/>
    </source>
</evidence>
<dbReference type="SMART" id="SM00382">
    <property type="entry name" value="AAA"/>
    <property type="match status" value="1"/>
</dbReference>
<dbReference type="PANTHER" id="PTHR42794">
    <property type="entry name" value="HEMIN IMPORT ATP-BINDING PROTEIN HMUV"/>
    <property type="match status" value="1"/>
</dbReference>
<dbReference type="Pfam" id="PF00005">
    <property type="entry name" value="ABC_tran"/>
    <property type="match status" value="1"/>
</dbReference>
<sequence>MSFRAEGVGFSFGARPVLDKVSMAVEPGRLTAVVGPNGVGKSTLFKALTGELAPSSGRVTFEQKDIAGIGGRGLAALRAVLPQSSQLSFPFTALEVVLLGLEARPGLAAAARHASALASLHAVDLAELEGRFYQQLSGGEQQRVHLARALCQVGAPMRDGRPRYLFLDEPTSSLDIRHQLQALSLVRDFARQGGGVLAILHDLNLAAAFADHVVVLHQGRVHSQGAPRDVITDDLLSSVFEVPLEVGWVPQGAPFILPHRLAGA</sequence>
<dbReference type="SUPFAM" id="SSF52540">
    <property type="entry name" value="P-loop containing nucleoside triphosphate hydrolases"/>
    <property type="match status" value="1"/>
</dbReference>
<dbReference type="InterPro" id="IPR003439">
    <property type="entry name" value="ABC_transporter-like_ATP-bd"/>
</dbReference>
<comment type="caution">
    <text evidence="7">The sequence shown here is derived from an EMBL/GenBank/DDBJ whole genome shotgun (WGS) entry which is preliminary data.</text>
</comment>
<dbReference type="Proteomes" id="UP001274321">
    <property type="component" value="Unassembled WGS sequence"/>
</dbReference>
<evidence type="ECO:0000256" key="5">
    <source>
        <dbReference type="ARBA" id="ARBA00037066"/>
    </source>
</evidence>
<feature type="domain" description="ABC transporter" evidence="6">
    <location>
        <begin position="3"/>
        <end position="243"/>
    </location>
</feature>
<organism evidence="7 8">
    <name type="scientific">Terrihabitans rhizophilus</name>
    <dbReference type="NCBI Taxonomy" id="3092662"/>
    <lineage>
        <taxon>Bacteria</taxon>
        <taxon>Pseudomonadati</taxon>
        <taxon>Pseudomonadota</taxon>
        <taxon>Alphaproteobacteria</taxon>
        <taxon>Hyphomicrobiales</taxon>
        <taxon>Terrihabitans</taxon>
    </lineage>
</organism>
<dbReference type="NCBIfam" id="NF010068">
    <property type="entry name" value="PRK13548.1"/>
    <property type="match status" value="1"/>
</dbReference>
<keyword evidence="2" id="KW-0547">Nucleotide-binding</keyword>
<keyword evidence="1" id="KW-0813">Transport</keyword>
<proteinExistence type="predicted"/>
<evidence type="ECO:0000256" key="1">
    <source>
        <dbReference type="ARBA" id="ARBA00022448"/>
    </source>
</evidence>
<name>A0ABU4RLZ0_9HYPH</name>
<keyword evidence="8" id="KW-1185">Reference proteome</keyword>
<evidence type="ECO:0000256" key="2">
    <source>
        <dbReference type="ARBA" id="ARBA00022741"/>
    </source>
</evidence>
<evidence type="ECO:0000313" key="7">
    <source>
        <dbReference type="EMBL" id="MDX6804760.1"/>
    </source>
</evidence>
<dbReference type="EMBL" id="JAXAFJ010000001">
    <property type="protein sequence ID" value="MDX6804760.1"/>
    <property type="molecule type" value="Genomic_DNA"/>
</dbReference>
<reference evidence="7 8" key="1">
    <citation type="submission" date="2023-11" db="EMBL/GenBank/DDBJ databases">
        <authorList>
            <person name="Bao R."/>
        </authorList>
    </citation>
    <scope>NUCLEOTIDE SEQUENCE [LARGE SCALE GENOMIC DNA]</scope>
    <source>
        <strain evidence="7 8">PJ23</strain>
    </source>
</reference>